<evidence type="ECO:0000313" key="9">
    <source>
        <dbReference type="RefSeq" id="XP_055879707.1"/>
    </source>
</evidence>
<evidence type="ECO:0000259" key="7">
    <source>
        <dbReference type="Pfam" id="PF00652"/>
    </source>
</evidence>
<name>A0A9W2ZXF5_BIOGL</name>
<feature type="transmembrane region" description="Helical" evidence="5">
    <location>
        <begin position="7"/>
        <end position="29"/>
    </location>
</feature>
<dbReference type="GO" id="GO:0000139">
    <property type="term" value="C:Golgi membrane"/>
    <property type="evidence" value="ECO:0007669"/>
    <property type="project" value="UniProtKB-SubCell"/>
</dbReference>
<comment type="subcellular location">
    <subcellularLocation>
        <location evidence="1 5">Golgi apparatus membrane</location>
        <topology evidence="1 5">Single-pass type II membrane protein</topology>
    </subcellularLocation>
</comment>
<comment type="similarity">
    <text evidence="5">Belongs to the glycosyltransferase 2 family. GalNAc-T subfamily.</text>
</comment>
<gene>
    <name evidence="9 10" type="primary">LOC106056947</name>
</gene>
<dbReference type="Pfam" id="PF00535">
    <property type="entry name" value="Glycos_transf_2"/>
    <property type="match status" value="1"/>
</dbReference>
<dbReference type="PANTHER" id="PTHR11675">
    <property type="entry name" value="N-ACETYLGALACTOSAMINYLTRANSFERASE"/>
    <property type="match status" value="1"/>
</dbReference>
<dbReference type="Gene3D" id="2.80.10.50">
    <property type="match status" value="1"/>
</dbReference>
<dbReference type="PROSITE" id="PS50231">
    <property type="entry name" value="RICIN_B_LECTIN"/>
    <property type="match status" value="1"/>
</dbReference>
<dbReference type="SUPFAM" id="SSF53448">
    <property type="entry name" value="Nucleotide-diphospho-sugar transferases"/>
    <property type="match status" value="1"/>
</dbReference>
<reference evidence="9 10" key="1">
    <citation type="submission" date="2025-04" db="UniProtKB">
        <authorList>
            <consortium name="RefSeq"/>
        </authorList>
    </citation>
    <scope>IDENTIFICATION</scope>
</reference>
<keyword evidence="5" id="KW-0328">Glycosyltransferase</keyword>
<sequence>MRLHFRRIFYMICLVLACICITSTIYITLFSKKSRRFRVVPEYMREVNHAKKSLVIANQEPLYWDLTSETNKLVEKLKAINLTNDKEYKMDFGPDDLTQAFQKNYNLNIFKSDKIPLNRDVPDSRPRGCASLVYPDDLPTTSVVIPFHNEWPSVIIRTVYSLINRTPEKLLKQIILVDDASDVEILRTHLKNYFEENFPKNLVLLIRLDTRQGLIRARLEGLKYVTSQVVSFFDSHMEVNYDWLQPLLYEIVKNKQTIAMGQLDYVHRETLDYNFYPGYRTRYGFRWDMQFFETYFRPDQLKGKKDSDPMPGVLMVGPGFTVDVDYFKSIGEYDGDMMIWGGENIELAWRVWMCGGQLLHVACSHIGHIERSQPYSFPKGRRLTEMHNYKRAVEVWLGDYKIYVYNLFPGMKALDVGDLSERIAIKSRLKCQDFSWFMKNVWPELMPYKENSSIWGQISTQDGHLCLDNNDYVFSDPVLLMVKPCTRNLQTQGFALGTDGQLRATIHCVVVKVVGEDLIPHIQNCFLSQVDFWTYSKEHQLIHQRYNLCLEILKNSILVMRSCNEGIFSQKWFFKPEGLLEQNN</sequence>
<dbReference type="InterPro" id="IPR000772">
    <property type="entry name" value="Ricin_B_lectin"/>
</dbReference>
<keyword evidence="5" id="KW-0812">Transmembrane</keyword>
<protein>
    <recommendedName>
        <fullName evidence="5">Polypeptide N-acetylgalactosaminyltransferase</fullName>
        <ecNumber evidence="5">2.4.1.-</ecNumber>
    </recommendedName>
    <alternativeName>
        <fullName evidence="5">Protein-UDP acetylgalactosaminyltransferase</fullName>
    </alternativeName>
</protein>
<dbReference type="InterPro" id="IPR035992">
    <property type="entry name" value="Ricin_B-like_lectins"/>
</dbReference>
<dbReference type="GeneID" id="106056947"/>
<dbReference type="InterPro" id="IPR001173">
    <property type="entry name" value="Glyco_trans_2-like"/>
</dbReference>
<dbReference type="AlphaFoldDB" id="A0A9W2ZXF5"/>
<accession>A0A9W2ZXF5</accession>
<keyword evidence="3 5" id="KW-0333">Golgi apparatus</keyword>
<dbReference type="GO" id="GO:0030246">
    <property type="term" value="F:carbohydrate binding"/>
    <property type="evidence" value="ECO:0007669"/>
    <property type="project" value="UniProtKB-KW"/>
</dbReference>
<evidence type="ECO:0000256" key="5">
    <source>
        <dbReference type="RuleBase" id="RU361242"/>
    </source>
</evidence>
<proteinExistence type="inferred from homology"/>
<keyword evidence="5" id="KW-0472">Membrane</keyword>
<dbReference type="Pfam" id="PF00652">
    <property type="entry name" value="Ricin_B_lectin"/>
    <property type="match status" value="1"/>
</dbReference>
<evidence type="ECO:0000256" key="4">
    <source>
        <dbReference type="ARBA" id="ARBA00023157"/>
    </source>
</evidence>
<dbReference type="PANTHER" id="PTHR11675:SF126">
    <property type="entry name" value="RICIN B LECTIN DOMAIN-CONTAINING PROTEIN"/>
    <property type="match status" value="1"/>
</dbReference>
<dbReference type="OMA" id="SHMEVNE"/>
<dbReference type="Gene3D" id="3.90.550.10">
    <property type="entry name" value="Spore Coat Polysaccharide Biosynthesis Protein SpsA, Chain A"/>
    <property type="match status" value="1"/>
</dbReference>
<dbReference type="PROSITE" id="PS51257">
    <property type="entry name" value="PROKAR_LIPOPROTEIN"/>
    <property type="match status" value="1"/>
</dbReference>
<dbReference type="OrthoDB" id="6043972at2759"/>
<dbReference type="SUPFAM" id="SSF50370">
    <property type="entry name" value="Ricin B-like lectins"/>
    <property type="match status" value="1"/>
</dbReference>
<feature type="domain" description="Glycosyltransferase 2-like" evidence="6">
    <location>
        <begin position="142"/>
        <end position="292"/>
    </location>
</feature>
<keyword evidence="2 5" id="KW-0430">Lectin</keyword>
<dbReference type="InterPro" id="IPR029044">
    <property type="entry name" value="Nucleotide-diphossugar_trans"/>
</dbReference>
<dbReference type="EC" id="2.4.1.-" evidence="5"/>
<keyword evidence="8" id="KW-1185">Reference proteome</keyword>
<dbReference type="Proteomes" id="UP001165740">
    <property type="component" value="Chromosome 3"/>
</dbReference>
<evidence type="ECO:0000313" key="10">
    <source>
        <dbReference type="RefSeq" id="XP_055879708.1"/>
    </source>
</evidence>
<evidence type="ECO:0000313" key="8">
    <source>
        <dbReference type="Proteomes" id="UP001165740"/>
    </source>
</evidence>
<dbReference type="GO" id="GO:0006493">
    <property type="term" value="P:protein O-linked glycosylation"/>
    <property type="evidence" value="ECO:0007669"/>
    <property type="project" value="TreeGrafter"/>
</dbReference>
<comment type="cofactor">
    <cofactor evidence="5">
        <name>Mn(2+)</name>
        <dbReference type="ChEBI" id="CHEBI:29035"/>
    </cofactor>
</comment>
<feature type="domain" description="Ricin B lectin" evidence="7">
    <location>
        <begin position="455"/>
        <end position="572"/>
    </location>
</feature>
<evidence type="ECO:0000256" key="2">
    <source>
        <dbReference type="ARBA" id="ARBA00022734"/>
    </source>
</evidence>
<keyword evidence="5" id="KW-0808">Transferase</keyword>
<evidence type="ECO:0000256" key="1">
    <source>
        <dbReference type="ARBA" id="ARBA00004323"/>
    </source>
</evidence>
<keyword evidence="5" id="KW-0464">Manganese</keyword>
<dbReference type="RefSeq" id="XP_055879708.1">
    <property type="nucleotide sequence ID" value="XM_056023733.1"/>
</dbReference>
<dbReference type="GO" id="GO:0004653">
    <property type="term" value="F:polypeptide N-acetylgalactosaminyltransferase activity"/>
    <property type="evidence" value="ECO:0007669"/>
    <property type="project" value="TreeGrafter"/>
</dbReference>
<comment type="pathway">
    <text evidence="5">Protein modification; protein glycosylation.</text>
</comment>
<evidence type="ECO:0000259" key="6">
    <source>
        <dbReference type="Pfam" id="PF00535"/>
    </source>
</evidence>
<dbReference type="RefSeq" id="XP_055879707.1">
    <property type="nucleotide sequence ID" value="XM_056023732.1"/>
</dbReference>
<organism evidence="8 9">
    <name type="scientific">Biomphalaria glabrata</name>
    <name type="common">Bloodfluke planorb</name>
    <name type="synonym">Freshwater snail</name>
    <dbReference type="NCBI Taxonomy" id="6526"/>
    <lineage>
        <taxon>Eukaryota</taxon>
        <taxon>Metazoa</taxon>
        <taxon>Spiralia</taxon>
        <taxon>Lophotrochozoa</taxon>
        <taxon>Mollusca</taxon>
        <taxon>Gastropoda</taxon>
        <taxon>Heterobranchia</taxon>
        <taxon>Euthyneura</taxon>
        <taxon>Panpulmonata</taxon>
        <taxon>Hygrophila</taxon>
        <taxon>Lymnaeoidea</taxon>
        <taxon>Planorbidae</taxon>
        <taxon>Biomphalaria</taxon>
    </lineage>
</organism>
<keyword evidence="4 5" id="KW-1015">Disulfide bond</keyword>
<keyword evidence="5" id="KW-1133">Transmembrane helix</keyword>
<evidence type="ECO:0000256" key="3">
    <source>
        <dbReference type="ARBA" id="ARBA00023034"/>
    </source>
</evidence>